<evidence type="ECO:0000256" key="1">
    <source>
        <dbReference type="SAM" id="MobiDB-lite"/>
    </source>
</evidence>
<accession>X1AQW1</accession>
<dbReference type="EMBL" id="BART01007718">
    <property type="protein sequence ID" value="GAG62266.1"/>
    <property type="molecule type" value="Genomic_DNA"/>
</dbReference>
<protein>
    <submittedName>
        <fullName evidence="2">Uncharacterized protein</fullName>
    </submittedName>
</protein>
<comment type="caution">
    <text evidence="2">The sequence shown here is derived from an EMBL/GenBank/DDBJ whole genome shotgun (WGS) entry which is preliminary data.</text>
</comment>
<reference evidence="2" key="1">
    <citation type="journal article" date="2014" name="Front. Microbiol.">
        <title>High frequency of phylogenetically diverse reductive dehalogenase-homologous genes in deep subseafloor sedimentary metagenomes.</title>
        <authorList>
            <person name="Kawai M."/>
            <person name="Futagami T."/>
            <person name="Toyoda A."/>
            <person name="Takaki Y."/>
            <person name="Nishi S."/>
            <person name="Hori S."/>
            <person name="Arai W."/>
            <person name="Tsubouchi T."/>
            <person name="Morono Y."/>
            <person name="Uchiyama I."/>
            <person name="Ito T."/>
            <person name="Fujiyama A."/>
            <person name="Inagaki F."/>
            <person name="Takami H."/>
        </authorList>
    </citation>
    <scope>NUCLEOTIDE SEQUENCE</scope>
    <source>
        <strain evidence="2">Expedition CK06-06</strain>
    </source>
</reference>
<sequence length="40" mass="4723">MNKIELTEKDCDKPEIRDSHKNGCPKEQRKKCHGNVQEKK</sequence>
<feature type="region of interest" description="Disordered" evidence="1">
    <location>
        <begin position="15"/>
        <end position="40"/>
    </location>
</feature>
<evidence type="ECO:0000313" key="2">
    <source>
        <dbReference type="EMBL" id="GAG62266.1"/>
    </source>
</evidence>
<name>X1AQW1_9ZZZZ</name>
<dbReference type="AlphaFoldDB" id="X1AQW1"/>
<proteinExistence type="predicted"/>
<feature type="compositionally biased region" description="Basic and acidic residues" evidence="1">
    <location>
        <begin position="15"/>
        <end position="27"/>
    </location>
</feature>
<organism evidence="2">
    <name type="scientific">marine sediment metagenome</name>
    <dbReference type="NCBI Taxonomy" id="412755"/>
    <lineage>
        <taxon>unclassified sequences</taxon>
        <taxon>metagenomes</taxon>
        <taxon>ecological metagenomes</taxon>
    </lineage>
</organism>
<gene>
    <name evidence="2" type="ORF">S01H4_17502</name>
</gene>